<dbReference type="Proteomes" id="UP000450457">
    <property type="component" value="Unassembled WGS sequence"/>
</dbReference>
<dbReference type="EMBL" id="WMFA01000001">
    <property type="protein sequence ID" value="MYL69867.1"/>
    <property type="molecule type" value="Genomic_DNA"/>
</dbReference>
<dbReference type="InterPro" id="IPR038765">
    <property type="entry name" value="Papain-like_cys_pep_sf"/>
</dbReference>
<protein>
    <recommendedName>
        <fullName evidence="2">Transglutaminase-like domain-containing protein</fullName>
    </recommendedName>
</protein>
<dbReference type="SUPFAM" id="SSF54001">
    <property type="entry name" value="Cysteine proteinases"/>
    <property type="match status" value="1"/>
</dbReference>
<dbReference type="Gene3D" id="3.10.620.30">
    <property type="match status" value="1"/>
</dbReference>
<gene>
    <name evidence="3" type="ORF">GLW00_03340</name>
</gene>
<feature type="transmembrane region" description="Helical" evidence="1">
    <location>
        <begin position="352"/>
        <end position="380"/>
    </location>
</feature>
<dbReference type="Pfam" id="PF01841">
    <property type="entry name" value="Transglut_core"/>
    <property type="match status" value="1"/>
</dbReference>
<comment type="caution">
    <text evidence="3">The sequence shown here is derived from an EMBL/GenBank/DDBJ whole genome shotgun (WGS) entry which is preliminary data.</text>
</comment>
<keyword evidence="1" id="KW-0472">Membrane</keyword>
<reference evidence="3 4" key="1">
    <citation type="submission" date="2019-11" db="EMBL/GenBank/DDBJ databases">
        <title>Genome sequences of 17 halophilic strains isolated from different environments.</title>
        <authorList>
            <person name="Furrow R.E."/>
        </authorList>
    </citation>
    <scope>NUCLEOTIDE SEQUENCE [LARGE SCALE GENOMIC DNA]</scope>
    <source>
        <strain evidence="3 4">SL-4</strain>
    </source>
</reference>
<feature type="transmembrane region" description="Helical" evidence="1">
    <location>
        <begin position="392"/>
        <end position="413"/>
    </location>
</feature>
<organism evidence="3 4">
    <name type="scientific">Halobacillus litoralis</name>
    <dbReference type="NCBI Taxonomy" id="45668"/>
    <lineage>
        <taxon>Bacteria</taxon>
        <taxon>Bacillati</taxon>
        <taxon>Bacillota</taxon>
        <taxon>Bacilli</taxon>
        <taxon>Bacillales</taxon>
        <taxon>Bacillaceae</taxon>
        <taxon>Halobacillus</taxon>
    </lineage>
</organism>
<dbReference type="InterPro" id="IPR002931">
    <property type="entry name" value="Transglutaminase-like"/>
</dbReference>
<sequence>MEVATETPVLFQSRKVGEVVKKVHYSFKYENQTSDNVQVWLANPPETYAQSLLSEEKRTPEQEFKDDIGNRISYYELAPGEEIHASYHVGLQEGAAASSPLTNEEKERYTRSTAMIPVNEDMEKMAWGITKKSSDDKEKAWLLFQHMIKHYTYKFPVKARGVAHFLQAKKGDCGEYSFLYASLCRSLNIPCRVMVGAFAMGKHQAHVWNEVYLEGEGWIPVDTSMAYTVRKQLWRFFFSSIRTLRWRKYFGQTENQRIVFSIDTEHVPTPFYPKDETKGSHPYETFPLAGESFAWGKSSLHGTIPYFQPMYFYYQAEKPHKLKRTEEALGSWEVKEADKLKGLLDLRKVSGYLSLFLAITFLFTGWEIASILFPFPAFAYCLSFWMRRERPLFFSVASGFFGVISLLVTLGFLSEFI</sequence>
<feature type="domain" description="Transglutaminase-like" evidence="2">
    <location>
        <begin position="165"/>
        <end position="225"/>
    </location>
</feature>
<keyword evidence="1" id="KW-0812">Transmembrane</keyword>
<accession>A0A845F886</accession>
<evidence type="ECO:0000313" key="4">
    <source>
        <dbReference type="Proteomes" id="UP000450457"/>
    </source>
</evidence>
<dbReference type="PANTHER" id="PTHR33490">
    <property type="entry name" value="BLR5614 PROTEIN-RELATED"/>
    <property type="match status" value="1"/>
</dbReference>
<dbReference type="AlphaFoldDB" id="A0A845F886"/>
<dbReference type="RefSeq" id="WP_160911218.1">
    <property type="nucleotide sequence ID" value="NZ_WMFA01000001.1"/>
</dbReference>
<evidence type="ECO:0000259" key="2">
    <source>
        <dbReference type="SMART" id="SM00460"/>
    </source>
</evidence>
<dbReference type="OrthoDB" id="9787782at2"/>
<evidence type="ECO:0000313" key="3">
    <source>
        <dbReference type="EMBL" id="MYL69867.1"/>
    </source>
</evidence>
<dbReference type="SMART" id="SM00460">
    <property type="entry name" value="TGc"/>
    <property type="match status" value="1"/>
</dbReference>
<name>A0A845F886_9BACI</name>
<dbReference type="GeneID" id="78006010"/>
<evidence type="ECO:0000256" key="1">
    <source>
        <dbReference type="SAM" id="Phobius"/>
    </source>
</evidence>
<proteinExistence type="predicted"/>
<keyword evidence="1" id="KW-1133">Transmembrane helix</keyword>